<dbReference type="EMBL" id="JBDFQZ010000009">
    <property type="protein sequence ID" value="KAK9689658.1"/>
    <property type="molecule type" value="Genomic_DNA"/>
</dbReference>
<dbReference type="Proteomes" id="UP001443914">
    <property type="component" value="Unassembled WGS sequence"/>
</dbReference>
<feature type="non-terminal residue" evidence="4">
    <location>
        <position position="266"/>
    </location>
</feature>
<proteinExistence type="predicted"/>
<gene>
    <name evidence="4" type="ORF">RND81_09G073300</name>
</gene>
<dbReference type="SUPFAM" id="SSF57756">
    <property type="entry name" value="Retrovirus zinc finger-like domains"/>
    <property type="match status" value="1"/>
</dbReference>
<evidence type="ECO:0000259" key="3">
    <source>
        <dbReference type="PROSITE" id="PS50158"/>
    </source>
</evidence>
<sequence length="266" mass="30006">MARPGSSGSRRTSAEDQARIRRLENAIIALAENANNATGQRQSVYDRFDRHRPPTYDGTADPIVLEGWVREMENLFVATRCPKDQMVSIASYYLKKEADNWWAIARVNECEFLCLEQATISVQAYANKFMELSRFATAVCPNKVSRVRRFEKNLTPNVRTMLAGIPSTTFKEAYDRALSVCESVRADEAETARRCRQLFHTGKTCDGTPIVCYICKKLGHKSFNCPKKPAAAKGRIFVMSHAEAESRADVIANTFLVYFILAFVLL</sequence>
<dbReference type="GO" id="GO:0008270">
    <property type="term" value="F:zinc ion binding"/>
    <property type="evidence" value="ECO:0007669"/>
    <property type="project" value="UniProtKB-KW"/>
</dbReference>
<keyword evidence="1" id="KW-0479">Metal-binding</keyword>
<dbReference type="InterPro" id="IPR036875">
    <property type="entry name" value="Znf_CCHC_sf"/>
</dbReference>
<dbReference type="AlphaFoldDB" id="A0AAW1IJG4"/>
<evidence type="ECO:0000313" key="5">
    <source>
        <dbReference type="Proteomes" id="UP001443914"/>
    </source>
</evidence>
<reference evidence="4" key="1">
    <citation type="submission" date="2024-03" db="EMBL/GenBank/DDBJ databases">
        <title>WGS assembly of Saponaria officinalis var. Norfolk2.</title>
        <authorList>
            <person name="Jenkins J."/>
            <person name="Shu S."/>
            <person name="Grimwood J."/>
            <person name="Barry K."/>
            <person name="Goodstein D."/>
            <person name="Schmutz J."/>
            <person name="Leebens-Mack J."/>
            <person name="Osbourn A."/>
        </authorList>
    </citation>
    <scope>NUCLEOTIDE SEQUENCE [LARGE SCALE GENOMIC DNA]</scope>
    <source>
        <strain evidence="4">JIC</strain>
    </source>
</reference>
<keyword evidence="5" id="KW-1185">Reference proteome</keyword>
<dbReference type="Pfam" id="PF00098">
    <property type="entry name" value="zf-CCHC"/>
    <property type="match status" value="1"/>
</dbReference>
<keyword evidence="2" id="KW-0175">Coiled coil</keyword>
<feature type="coiled-coil region" evidence="2">
    <location>
        <begin position="13"/>
        <end position="40"/>
    </location>
</feature>
<keyword evidence="1" id="KW-0862">Zinc</keyword>
<dbReference type="SMART" id="SM00343">
    <property type="entry name" value="ZnF_C2HC"/>
    <property type="match status" value="1"/>
</dbReference>
<protein>
    <recommendedName>
        <fullName evidence="3">CCHC-type domain-containing protein</fullName>
    </recommendedName>
</protein>
<evidence type="ECO:0000256" key="1">
    <source>
        <dbReference type="PROSITE-ProRule" id="PRU00047"/>
    </source>
</evidence>
<dbReference type="GO" id="GO:0003676">
    <property type="term" value="F:nucleic acid binding"/>
    <property type="evidence" value="ECO:0007669"/>
    <property type="project" value="InterPro"/>
</dbReference>
<comment type="caution">
    <text evidence="4">The sequence shown here is derived from an EMBL/GenBank/DDBJ whole genome shotgun (WGS) entry which is preliminary data.</text>
</comment>
<dbReference type="InterPro" id="IPR001878">
    <property type="entry name" value="Znf_CCHC"/>
</dbReference>
<organism evidence="4 5">
    <name type="scientific">Saponaria officinalis</name>
    <name type="common">Common soapwort</name>
    <name type="synonym">Lychnis saponaria</name>
    <dbReference type="NCBI Taxonomy" id="3572"/>
    <lineage>
        <taxon>Eukaryota</taxon>
        <taxon>Viridiplantae</taxon>
        <taxon>Streptophyta</taxon>
        <taxon>Embryophyta</taxon>
        <taxon>Tracheophyta</taxon>
        <taxon>Spermatophyta</taxon>
        <taxon>Magnoliopsida</taxon>
        <taxon>eudicotyledons</taxon>
        <taxon>Gunneridae</taxon>
        <taxon>Pentapetalae</taxon>
        <taxon>Caryophyllales</taxon>
        <taxon>Caryophyllaceae</taxon>
        <taxon>Caryophylleae</taxon>
        <taxon>Saponaria</taxon>
    </lineage>
</organism>
<dbReference type="PROSITE" id="PS50158">
    <property type="entry name" value="ZF_CCHC"/>
    <property type="match status" value="1"/>
</dbReference>
<evidence type="ECO:0000313" key="4">
    <source>
        <dbReference type="EMBL" id="KAK9689658.1"/>
    </source>
</evidence>
<feature type="domain" description="CCHC-type" evidence="3">
    <location>
        <begin position="212"/>
        <end position="227"/>
    </location>
</feature>
<dbReference type="Gene3D" id="4.10.60.10">
    <property type="entry name" value="Zinc finger, CCHC-type"/>
    <property type="match status" value="1"/>
</dbReference>
<accession>A0AAW1IJG4</accession>
<keyword evidence="1" id="KW-0863">Zinc-finger</keyword>
<evidence type="ECO:0000256" key="2">
    <source>
        <dbReference type="SAM" id="Coils"/>
    </source>
</evidence>
<name>A0AAW1IJG4_SAPOF</name>